<accession>A0A9Q0X8N5</accession>
<protein>
    <submittedName>
        <fullName evidence="1">Uncharacterized protein</fullName>
    </submittedName>
</protein>
<proteinExistence type="predicted"/>
<dbReference type="EMBL" id="JAPFRF010000022">
    <property type="protein sequence ID" value="KAJ7305349.1"/>
    <property type="molecule type" value="Genomic_DNA"/>
</dbReference>
<sequence>MRGPDKGEQHQGEAVFPFSRRGTCPRVAIRRRDGAICSFVATQVLRNCVNGDEGSLVEISVHQYQ</sequence>
<evidence type="ECO:0000313" key="1">
    <source>
        <dbReference type="EMBL" id="KAJ7305349.1"/>
    </source>
</evidence>
<dbReference type="Proteomes" id="UP001142489">
    <property type="component" value="Unassembled WGS sequence"/>
</dbReference>
<keyword evidence="2" id="KW-1185">Reference proteome</keyword>
<dbReference type="AlphaFoldDB" id="A0A9Q0X8N5"/>
<organism evidence="1 2">
    <name type="scientific">Phrynocephalus forsythii</name>
    <dbReference type="NCBI Taxonomy" id="171643"/>
    <lineage>
        <taxon>Eukaryota</taxon>
        <taxon>Metazoa</taxon>
        <taxon>Chordata</taxon>
        <taxon>Craniata</taxon>
        <taxon>Vertebrata</taxon>
        <taxon>Euteleostomi</taxon>
        <taxon>Lepidosauria</taxon>
        <taxon>Squamata</taxon>
        <taxon>Bifurcata</taxon>
        <taxon>Unidentata</taxon>
        <taxon>Episquamata</taxon>
        <taxon>Toxicofera</taxon>
        <taxon>Iguania</taxon>
        <taxon>Acrodonta</taxon>
        <taxon>Agamidae</taxon>
        <taxon>Agaminae</taxon>
        <taxon>Phrynocephalus</taxon>
    </lineage>
</organism>
<name>A0A9Q0X8N5_9SAUR</name>
<reference evidence="1" key="1">
    <citation type="journal article" date="2023" name="DNA Res.">
        <title>Chromosome-level genome assembly of Phrynocephalus forsythii using third-generation DNA sequencing and Hi-C analysis.</title>
        <authorList>
            <person name="Qi Y."/>
            <person name="Zhao W."/>
            <person name="Zhao Y."/>
            <person name="Niu C."/>
            <person name="Cao S."/>
            <person name="Zhang Y."/>
        </authorList>
    </citation>
    <scope>NUCLEOTIDE SEQUENCE</scope>
    <source>
        <tissue evidence="1">Muscle</tissue>
    </source>
</reference>
<evidence type="ECO:0000313" key="2">
    <source>
        <dbReference type="Proteomes" id="UP001142489"/>
    </source>
</evidence>
<gene>
    <name evidence="1" type="ORF">JRQ81_011272</name>
</gene>
<comment type="caution">
    <text evidence="1">The sequence shown here is derived from an EMBL/GenBank/DDBJ whole genome shotgun (WGS) entry which is preliminary data.</text>
</comment>